<dbReference type="Proteomes" id="UP001430584">
    <property type="component" value="Unassembled WGS sequence"/>
</dbReference>
<feature type="compositionally biased region" description="Basic and acidic residues" evidence="1">
    <location>
        <begin position="138"/>
        <end position="166"/>
    </location>
</feature>
<feature type="compositionally biased region" description="Low complexity" evidence="1">
    <location>
        <begin position="178"/>
        <end position="188"/>
    </location>
</feature>
<evidence type="ECO:0000313" key="3">
    <source>
        <dbReference type="Proteomes" id="UP001430584"/>
    </source>
</evidence>
<proteinExistence type="predicted"/>
<organism evidence="2 3">
    <name type="scientific">Diplodia seriata</name>
    <dbReference type="NCBI Taxonomy" id="420778"/>
    <lineage>
        <taxon>Eukaryota</taxon>
        <taxon>Fungi</taxon>
        <taxon>Dikarya</taxon>
        <taxon>Ascomycota</taxon>
        <taxon>Pezizomycotina</taxon>
        <taxon>Dothideomycetes</taxon>
        <taxon>Dothideomycetes incertae sedis</taxon>
        <taxon>Botryosphaeriales</taxon>
        <taxon>Botryosphaeriaceae</taxon>
        <taxon>Diplodia</taxon>
    </lineage>
</organism>
<dbReference type="RefSeq" id="XP_066632441.1">
    <property type="nucleotide sequence ID" value="XM_066776599.1"/>
</dbReference>
<comment type="caution">
    <text evidence="2">The sequence shown here is derived from an EMBL/GenBank/DDBJ whole genome shotgun (WGS) entry which is preliminary data.</text>
</comment>
<evidence type="ECO:0000313" key="2">
    <source>
        <dbReference type="EMBL" id="KAL0259412.1"/>
    </source>
</evidence>
<feature type="region of interest" description="Disordered" evidence="1">
    <location>
        <begin position="138"/>
        <end position="188"/>
    </location>
</feature>
<feature type="region of interest" description="Disordered" evidence="1">
    <location>
        <begin position="38"/>
        <end position="57"/>
    </location>
</feature>
<reference evidence="2 3" key="1">
    <citation type="submission" date="2024-02" db="EMBL/GenBank/DDBJ databases">
        <title>De novo assembly and annotation of 12 fungi associated with fruit tree decline syndrome in Ontario, Canada.</title>
        <authorList>
            <person name="Sulman M."/>
            <person name="Ellouze W."/>
            <person name="Ilyukhin E."/>
        </authorList>
    </citation>
    <scope>NUCLEOTIDE SEQUENCE [LARGE SCALE GENOMIC DNA]</scope>
    <source>
        <strain evidence="2 3">FDS-637</strain>
    </source>
</reference>
<gene>
    <name evidence="2" type="ORF">SLS55_005148</name>
</gene>
<feature type="compositionally biased region" description="Low complexity" evidence="1">
    <location>
        <begin position="41"/>
        <end position="57"/>
    </location>
</feature>
<name>A0ABR3CFJ3_9PEZI</name>
<accession>A0ABR3CFJ3</accession>
<dbReference type="EMBL" id="JAJVCZ030000005">
    <property type="protein sequence ID" value="KAL0259412.1"/>
    <property type="molecule type" value="Genomic_DNA"/>
</dbReference>
<dbReference type="GeneID" id="92009233"/>
<evidence type="ECO:0000256" key="1">
    <source>
        <dbReference type="SAM" id="MobiDB-lite"/>
    </source>
</evidence>
<sequence length="188" mass="21088">MAGSRHLISDCPSLPLEQGLAALVPQSTCSSLPVKRTISRPASSLPSVEPESPNPSSWPYFCSVNTSAWLDEKQAVVEIRELDGNESEREVFVESEKSKLASVQVTEEEYDSEFEQDMPPRGLFRRGYFSMIKETAEEREQRKVLNGKQEVEAARREEKRLKKEAQGKVMSKKKKDSTTNSSASGMSR</sequence>
<protein>
    <submittedName>
        <fullName evidence="2">Uncharacterized protein</fullName>
    </submittedName>
</protein>
<keyword evidence="3" id="KW-1185">Reference proteome</keyword>